<proteinExistence type="inferred from homology"/>
<evidence type="ECO:0000256" key="6">
    <source>
        <dbReference type="ARBA" id="ARBA00023141"/>
    </source>
</evidence>
<dbReference type="Pfam" id="PF00275">
    <property type="entry name" value="EPSP_synthase"/>
    <property type="match status" value="1"/>
</dbReference>
<dbReference type="SUPFAM" id="SSF55205">
    <property type="entry name" value="EPT/RTPC-like"/>
    <property type="match status" value="1"/>
</dbReference>
<feature type="binding site" evidence="8">
    <location>
        <position position="193"/>
    </location>
    <ligand>
        <name>3-phosphoshikimate</name>
        <dbReference type="ChEBI" id="CHEBI:145989"/>
    </ligand>
</feature>
<evidence type="ECO:0000256" key="4">
    <source>
        <dbReference type="ARBA" id="ARBA00022605"/>
    </source>
</evidence>
<dbReference type="GO" id="GO:0003866">
    <property type="term" value="F:3-phosphoshikimate 1-carboxyvinyltransferase activity"/>
    <property type="evidence" value="ECO:0007669"/>
    <property type="project" value="UniProtKB-UniRule"/>
</dbReference>
<dbReference type="PROSITE" id="PS00104">
    <property type="entry name" value="EPSP_SYNTHASE_1"/>
    <property type="match status" value="1"/>
</dbReference>
<comment type="function">
    <text evidence="8">Catalyzes the transfer of the enolpyruvyl moiety of phosphoenolpyruvate (PEP) to the 5-hydroxyl of shikimate-3-phosphate (S3P) to produce enolpyruvyl shikimate-3-phosphate and inorganic phosphate.</text>
</comment>
<dbReference type="GO" id="GO:0009073">
    <property type="term" value="P:aromatic amino acid family biosynthetic process"/>
    <property type="evidence" value="ECO:0007669"/>
    <property type="project" value="UniProtKB-KW"/>
</dbReference>
<feature type="binding site" evidence="8">
    <location>
        <position position="405"/>
    </location>
    <ligand>
        <name>phosphoenolpyruvate</name>
        <dbReference type="ChEBI" id="CHEBI:58702"/>
    </ligand>
</feature>
<feature type="binding site" evidence="8">
    <location>
        <position position="24"/>
    </location>
    <ligand>
        <name>phosphoenolpyruvate</name>
        <dbReference type="ChEBI" id="CHEBI:58702"/>
    </ligand>
</feature>
<dbReference type="Gene3D" id="3.65.10.10">
    <property type="entry name" value="Enolpyruvate transferase domain"/>
    <property type="match status" value="2"/>
</dbReference>
<accession>A0A1Q9LEH5</accession>
<keyword evidence="6 8" id="KW-0057">Aromatic amino acid biosynthesis</keyword>
<evidence type="ECO:0000256" key="8">
    <source>
        <dbReference type="HAMAP-Rule" id="MF_00210"/>
    </source>
</evidence>
<dbReference type="GO" id="GO:0009423">
    <property type="term" value="P:chorismate biosynthetic process"/>
    <property type="evidence" value="ECO:0007669"/>
    <property type="project" value="UniProtKB-UniRule"/>
</dbReference>
<dbReference type="EMBL" id="MKQR01000026">
    <property type="protein sequence ID" value="OLR90405.1"/>
    <property type="molecule type" value="Genomic_DNA"/>
</dbReference>
<dbReference type="PIRSF" id="PIRSF000505">
    <property type="entry name" value="EPSPS"/>
    <property type="match status" value="1"/>
</dbReference>
<dbReference type="PROSITE" id="PS00885">
    <property type="entry name" value="EPSP_SYNTHASE_2"/>
    <property type="match status" value="1"/>
</dbReference>
<keyword evidence="4 8" id="KW-0028">Amino-acid biosynthesis</keyword>
<comment type="subcellular location">
    <subcellularLocation>
        <location evidence="8">Cytoplasm</location>
    </subcellularLocation>
</comment>
<evidence type="ECO:0000256" key="7">
    <source>
        <dbReference type="ARBA" id="ARBA00044633"/>
    </source>
</evidence>
<gene>
    <name evidence="8" type="primary">aroA</name>
    <name evidence="10" type="ORF">BJP25_27530</name>
</gene>
<dbReference type="RefSeq" id="WP_075977079.1">
    <property type="nucleotide sequence ID" value="NZ_MKQR01000026.1"/>
</dbReference>
<dbReference type="Proteomes" id="UP000186040">
    <property type="component" value="Unassembled WGS sequence"/>
</dbReference>
<dbReference type="InterPro" id="IPR036968">
    <property type="entry name" value="Enolpyruvate_Tfrase_sf"/>
</dbReference>
<dbReference type="GO" id="GO:0005737">
    <property type="term" value="C:cytoplasm"/>
    <property type="evidence" value="ECO:0007669"/>
    <property type="project" value="UniProtKB-SubCell"/>
</dbReference>
<keyword evidence="11" id="KW-1185">Reference proteome</keyword>
<comment type="caution">
    <text evidence="10">The sequence shown here is derived from an EMBL/GenBank/DDBJ whole genome shotgun (WGS) entry which is preliminary data.</text>
</comment>
<dbReference type="EC" id="2.5.1.19" evidence="8"/>
<dbReference type="CDD" id="cd01556">
    <property type="entry name" value="EPSP_synthase"/>
    <property type="match status" value="1"/>
</dbReference>
<evidence type="ECO:0000256" key="2">
    <source>
        <dbReference type="ARBA" id="ARBA00009948"/>
    </source>
</evidence>
<dbReference type="InterPro" id="IPR013792">
    <property type="entry name" value="RNA3'P_cycl/enolpyr_Trfase_a/b"/>
</dbReference>
<evidence type="ECO:0000256" key="3">
    <source>
        <dbReference type="ARBA" id="ARBA00022490"/>
    </source>
</evidence>
<dbReference type="InterPro" id="IPR001986">
    <property type="entry name" value="Enolpyruvate_Tfrase_dom"/>
</dbReference>
<dbReference type="PANTHER" id="PTHR21090">
    <property type="entry name" value="AROM/DEHYDROQUINATE SYNTHASE"/>
    <property type="match status" value="1"/>
</dbReference>
<feature type="domain" description="Enolpyruvate transferase" evidence="9">
    <location>
        <begin position="12"/>
        <end position="412"/>
    </location>
</feature>
<feature type="active site" description="Proton acceptor" evidence="8">
    <location>
        <position position="308"/>
    </location>
</feature>
<dbReference type="OrthoDB" id="9809920at2"/>
<dbReference type="GO" id="GO:0008652">
    <property type="term" value="P:amino acid biosynthetic process"/>
    <property type="evidence" value="ECO:0007669"/>
    <property type="project" value="UniProtKB-KW"/>
</dbReference>
<keyword evidence="3 8" id="KW-0963">Cytoplasm</keyword>
<dbReference type="InterPro" id="IPR006264">
    <property type="entry name" value="EPSP_synthase"/>
</dbReference>
<feature type="binding site" evidence="8">
    <location>
        <position position="165"/>
    </location>
    <ligand>
        <name>3-phosphoshikimate</name>
        <dbReference type="ChEBI" id="CHEBI:145989"/>
    </ligand>
</feature>
<sequence>MPQPWSAPLAAAPVQGTTTVPGSKSITNRALVLAALSGRPTTTTGALRSRDADLMVAALRALGVPVEVEGTTIRTGAHGPLAGPAAVDCGLAGTVMRFVPPMAVLAEGRVDFDGDPRARERPMGTVLGALRALGAEVTGDALPFTVEGRGGVPGGAVTIDASASSQFVSGLLLSGAAYERGLTVRHDGAPVPSMPHIDMTVAMLRTAGVVVDDSEPDTWRVEPGPIAPVDWVVEPDLSNATPFLAAAAATGGEVTVTGWPAATTQPGDHFRGILELMGAEVELTAGGLTARGPERLRGVDVDLREVGELTPTVAALAALADSPSRLRGIAHLRGHETDRLAALVAELTALGGRAEETEDGLVIRPAPLRGGLWHAYADHRMATAGAIVGLVVPGVSVDDIGTTAKTMPDFPAMWSALLGAGA</sequence>
<feature type="binding site" evidence="8">
    <location>
        <position position="164"/>
    </location>
    <ligand>
        <name>3-phosphoshikimate</name>
        <dbReference type="ChEBI" id="CHEBI:145989"/>
    </ligand>
</feature>
<feature type="binding site" evidence="8">
    <location>
        <position position="335"/>
    </location>
    <ligand>
        <name>3-phosphoshikimate</name>
        <dbReference type="ChEBI" id="CHEBI:145989"/>
    </ligand>
</feature>
<dbReference type="FunFam" id="3.65.10.10:FF:000010">
    <property type="entry name" value="3-phosphoshikimate 1-carboxyvinyltransferase"/>
    <property type="match status" value="1"/>
</dbReference>
<comment type="catalytic activity">
    <reaction evidence="7">
        <text>3-phosphoshikimate + phosphoenolpyruvate = 5-O-(1-carboxyvinyl)-3-phosphoshikimate + phosphate</text>
        <dbReference type="Rhea" id="RHEA:21256"/>
        <dbReference type="ChEBI" id="CHEBI:43474"/>
        <dbReference type="ChEBI" id="CHEBI:57701"/>
        <dbReference type="ChEBI" id="CHEBI:58702"/>
        <dbReference type="ChEBI" id="CHEBI:145989"/>
        <dbReference type="EC" id="2.5.1.19"/>
    </reaction>
    <physiologicalReaction direction="left-to-right" evidence="7">
        <dbReference type="Rhea" id="RHEA:21257"/>
    </physiologicalReaction>
</comment>
<comment type="caution">
    <text evidence="8">Lacks conserved residue(s) required for the propagation of feature annotation.</text>
</comment>
<evidence type="ECO:0000313" key="10">
    <source>
        <dbReference type="EMBL" id="OLR90405.1"/>
    </source>
</evidence>
<feature type="binding site" evidence="8">
    <location>
        <position position="93"/>
    </location>
    <ligand>
        <name>phosphoenolpyruvate</name>
        <dbReference type="ChEBI" id="CHEBI:58702"/>
    </ligand>
</feature>
<comment type="subunit">
    <text evidence="8">Monomer.</text>
</comment>
<feature type="binding site" evidence="8">
    <location>
        <position position="166"/>
    </location>
    <ligand>
        <name>3-phosphoshikimate</name>
        <dbReference type="ChEBI" id="CHEBI:145989"/>
    </ligand>
</feature>
<dbReference type="STRING" id="1193682.BJP25_27530"/>
<feature type="binding site" evidence="8">
    <location>
        <position position="121"/>
    </location>
    <ligand>
        <name>phosphoenolpyruvate</name>
        <dbReference type="ChEBI" id="CHEBI:58702"/>
    </ligand>
</feature>
<evidence type="ECO:0000259" key="9">
    <source>
        <dbReference type="Pfam" id="PF00275"/>
    </source>
</evidence>
<feature type="binding site" evidence="8">
    <location>
        <position position="25"/>
    </location>
    <ligand>
        <name>3-phosphoshikimate</name>
        <dbReference type="ChEBI" id="CHEBI:145989"/>
    </ligand>
</feature>
<keyword evidence="5 8" id="KW-0808">Transferase</keyword>
<protein>
    <recommendedName>
        <fullName evidence="8">3-phosphoshikimate 1-carboxyvinyltransferase</fullName>
        <ecNumber evidence="8">2.5.1.19</ecNumber>
    </recommendedName>
    <alternativeName>
        <fullName evidence="8">5-enolpyruvylshikimate-3-phosphate synthase</fullName>
        <shortName evidence="8">EPSP synthase</shortName>
        <shortName evidence="8">EPSPS</shortName>
    </alternativeName>
</protein>
<dbReference type="AlphaFoldDB" id="A0A1Q9LEH5"/>
<name>A0A1Q9LEH5_9PSEU</name>
<feature type="binding site" evidence="8">
    <location>
        <position position="166"/>
    </location>
    <ligand>
        <name>phosphoenolpyruvate</name>
        <dbReference type="ChEBI" id="CHEBI:58702"/>
    </ligand>
</feature>
<dbReference type="FunFam" id="3.65.10.10:FF:000011">
    <property type="entry name" value="3-phosphoshikimate 1-carboxyvinyltransferase"/>
    <property type="match status" value="1"/>
</dbReference>
<feature type="binding site" evidence="8">
    <location>
        <position position="339"/>
    </location>
    <ligand>
        <name>phosphoenolpyruvate</name>
        <dbReference type="ChEBI" id="CHEBI:58702"/>
    </ligand>
</feature>
<evidence type="ECO:0000313" key="11">
    <source>
        <dbReference type="Proteomes" id="UP000186040"/>
    </source>
</evidence>
<dbReference type="UniPathway" id="UPA00053">
    <property type="reaction ID" value="UER00089"/>
</dbReference>
<comment type="pathway">
    <text evidence="1 8">Metabolic intermediate biosynthesis; chorismate biosynthesis; chorismate from D-erythrose 4-phosphate and phosphoenolpyruvate: step 6/7.</text>
</comment>
<comment type="similarity">
    <text evidence="2 8">Belongs to the EPSP synthase family.</text>
</comment>
<evidence type="ECO:0000256" key="5">
    <source>
        <dbReference type="ARBA" id="ARBA00022679"/>
    </source>
</evidence>
<reference evidence="10 11" key="1">
    <citation type="submission" date="2016-10" db="EMBL/GenBank/DDBJ databases">
        <title>The Draft Genome Sequence of Actinokineospora bangkokensis 44EHWT reveals the biosynthetic pathway of antifungal compounds Thailandins with unusual extender unit butylmalonyl-CoA.</title>
        <authorList>
            <person name="Greule A."/>
            <person name="Intra B."/>
            <person name="Flemming S."/>
            <person name="Rommel M.G."/>
            <person name="Panbangred W."/>
            <person name="Bechthold A."/>
        </authorList>
    </citation>
    <scope>NUCLEOTIDE SEQUENCE [LARGE SCALE GENOMIC DNA]</scope>
    <source>
        <strain evidence="10 11">44EHW</strain>
    </source>
</reference>
<feature type="binding site" evidence="8">
    <location>
        <position position="308"/>
    </location>
    <ligand>
        <name>3-phosphoshikimate</name>
        <dbReference type="ChEBI" id="CHEBI:145989"/>
    </ligand>
</feature>
<organism evidence="10 11">
    <name type="scientific">Actinokineospora bangkokensis</name>
    <dbReference type="NCBI Taxonomy" id="1193682"/>
    <lineage>
        <taxon>Bacteria</taxon>
        <taxon>Bacillati</taxon>
        <taxon>Actinomycetota</taxon>
        <taxon>Actinomycetes</taxon>
        <taxon>Pseudonocardiales</taxon>
        <taxon>Pseudonocardiaceae</taxon>
        <taxon>Actinokineospora</taxon>
    </lineage>
</organism>
<dbReference type="PANTHER" id="PTHR21090:SF5">
    <property type="entry name" value="PENTAFUNCTIONAL AROM POLYPEPTIDE"/>
    <property type="match status" value="1"/>
</dbReference>
<dbReference type="NCBIfam" id="TIGR01356">
    <property type="entry name" value="aroA"/>
    <property type="match status" value="1"/>
</dbReference>
<feature type="binding site" evidence="8">
    <location>
        <position position="380"/>
    </location>
    <ligand>
        <name>phosphoenolpyruvate</name>
        <dbReference type="ChEBI" id="CHEBI:58702"/>
    </ligand>
</feature>
<dbReference type="HAMAP" id="MF_00210">
    <property type="entry name" value="EPSP_synth"/>
    <property type="match status" value="1"/>
</dbReference>
<dbReference type="InterPro" id="IPR023193">
    <property type="entry name" value="EPSP_synthase_CS"/>
</dbReference>
<evidence type="ECO:0000256" key="1">
    <source>
        <dbReference type="ARBA" id="ARBA00004811"/>
    </source>
</evidence>
<feature type="binding site" evidence="8">
    <location>
        <position position="24"/>
    </location>
    <ligand>
        <name>3-phosphoshikimate</name>
        <dbReference type="ChEBI" id="CHEBI:145989"/>
    </ligand>
</feature>
<feature type="binding site" evidence="8">
    <location>
        <position position="29"/>
    </location>
    <ligand>
        <name>3-phosphoshikimate</name>
        <dbReference type="ChEBI" id="CHEBI:145989"/>
    </ligand>
</feature>